<dbReference type="SUPFAM" id="SSF81383">
    <property type="entry name" value="F-box domain"/>
    <property type="match status" value="1"/>
</dbReference>
<evidence type="ECO:0000313" key="3">
    <source>
        <dbReference type="RefSeq" id="XP_039139921.1"/>
    </source>
</evidence>
<name>A0AB40CMC3_DIOCR</name>
<keyword evidence="2" id="KW-1185">Reference proteome</keyword>
<dbReference type="InterPro" id="IPR053781">
    <property type="entry name" value="F-box_AtFBL13-like"/>
</dbReference>
<dbReference type="PANTHER" id="PTHR34145:SF28">
    <property type="entry name" value="F-BOX DOMAIN-CONTAINING PROTEIN"/>
    <property type="match status" value="1"/>
</dbReference>
<dbReference type="PROSITE" id="PS50181">
    <property type="entry name" value="FBOX"/>
    <property type="match status" value="1"/>
</dbReference>
<dbReference type="Gene3D" id="1.20.1280.50">
    <property type="match status" value="1"/>
</dbReference>
<accession>A0AB40CMC3</accession>
<dbReference type="InterPro" id="IPR001810">
    <property type="entry name" value="F-box_dom"/>
</dbReference>
<dbReference type="Proteomes" id="UP001515500">
    <property type="component" value="Chromosome 15"/>
</dbReference>
<dbReference type="AlphaFoldDB" id="A0AB40CMC3"/>
<sequence>MGRSIDRISDIPDPILQTIISLMPLKSAIRTSVLSRRWRSLWEYNLLSATTLDFAEDFSTNQSPKEFVLCLNRYLLQLQHTKNLEKFSVYFSPFDIFFPDIQRWISFATSKGVKELNLDLSQGFTDPRDGRFHDERPFFTLPDCLLDCKSLTHLSLSRCDLHSSCFSFTNWTQLQSLSIKHVSISKDNLENLLNNCKLLESLSLINAVDGAVFSLTLAPEQRLSKLTLVDDWDAFHLQIFAPNLQSFHYYGKHYLRSHRINVSSLSDAFICPLGCNQDDDQDYADQDYASLFPDLSHVKVLTVNTVILKDLMLTAELRQLVFPIEFHNLQELQLSCFLFKKKKILFMQIHAIKAMETPQDIDFSHLRVIKMTNFKGWRNEIRLLKFLLEKALCLESLIILVAPLVENGMDLVSQNKQLSESQRLAILSGQISMLPKASSQAQIILCDSSQDDKRIQPVHQGVNHEYNHSEDRYDLISSIRSGVDIQVLI</sequence>
<dbReference type="InterPro" id="IPR055357">
    <property type="entry name" value="LRR_At1g61320_AtMIF1"/>
</dbReference>
<dbReference type="Gene3D" id="3.80.10.10">
    <property type="entry name" value="Ribonuclease Inhibitor"/>
    <property type="match status" value="1"/>
</dbReference>
<feature type="domain" description="F-box" evidence="1">
    <location>
        <begin position="5"/>
        <end position="41"/>
    </location>
</feature>
<dbReference type="SUPFAM" id="SSF52047">
    <property type="entry name" value="RNI-like"/>
    <property type="match status" value="1"/>
</dbReference>
<organism evidence="2 3">
    <name type="scientific">Dioscorea cayennensis subsp. rotundata</name>
    <name type="common">White Guinea yam</name>
    <name type="synonym">Dioscorea rotundata</name>
    <dbReference type="NCBI Taxonomy" id="55577"/>
    <lineage>
        <taxon>Eukaryota</taxon>
        <taxon>Viridiplantae</taxon>
        <taxon>Streptophyta</taxon>
        <taxon>Embryophyta</taxon>
        <taxon>Tracheophyta</taxon>
        <taxon>Spermatophyta</taxon>
        <taxon>Magnoliopsida</taxon>
        <taxon>Liliopsida</taxon>
        <taxon>Dioscoreales</taxon>
        <taxon>Dioscoreaceae</taxon>
        <taxon>Dioscorea</taxon>
    </lineage>
</organism>
<dbReference type="CDD" id="cd22160">
    <property type="entry name" value="F-box_AtFBL13-like"/>
    <property type="match status" value="1"/>
</dbReference>
<reference evidence="3" key="1">
    <citation type="submission" date="2025-08" db="UniProtKB">
        <authorList>
            <consortium name="RefSeq"/>
        </authorList>
    </citation>
    <scope>IDENTIFICATION</scope>
</reference>
<gene>
    <name evidence="3" type="primary">LOC120277230</name>
</gene>
<dbReference type="InterPro" id="IPR053772">
    <property type="entry name" value="At1g61320/At1g61330-like"/>
</dbReference>
<dbReference type="RefSeq" id="XP_039139921.1">
    <property type="nucleotide sequence ID" value="XM_039283987.1"/>
</dbReference>
<dbReference type="InterPro" id="IPR036047">
    <property type="entry name" value="F-box-like_dom_sf"/>
</dbReference>
<dbReference type="Pfam" id="PF00646">
    <property type="entry name" value="F-box"/>
    <property type="match status" value="1"/>
</dbReference>
<dbReference type="Pfam" id="PF23622">
    <property type="entry name" value="LRR_At1g61320_AtMIF1"/>
    <property type="match status" value="1"/>
</dbReference>
<evidence type="ECO:0000313" key="2">
    <source>
        <dbReference type="Proteomes" id="UP001515500"/>
    </source>
</evidence>
<proteinExistence type="predicted"/>
<protein>
    <submittedName>
        <fullName evidence="3">F-box protein At5g03100-like</fullName>
    </submittedName>
</protein>
<dbReference type="InterPro" id="IPR032675">
    <property type="entry name" value="LRR_dom_sf"/>
</dbReference>
<dbReference type="PANTHER" id="PTHR34145">
    <property type="entry name" value="OS02G0105600 PROTEIN"/>
    <property type="match status" value="1"/>
</dbReference>
<evidence type="ECO:0000259" key="1">
    <source>
        <dbReference type="PROSITE" id="PS50181"/>
    </source>
</evidence>
<dbReference type="GeneID" id="120277230"/>